<sequence length="104" mass="11395">MGLVLWSKKEHNLRSNFITMCPKASPSSLNKIGSEGFALIENGRCRRNQVPPTEVPIIVNSNNLPGAPFGGANSDNNEKPKPPRRNWSGRSLVPLNTVACSQRK</sequence>
<evidence type="ECO:0000313" key="3">
    <source>
        <dbReference type="Proteomes" id="UP001189624"/>
    </source>
</evidence>
<dbReference type="Gramene" id="rna-AYBTSS11_LOCUS19723">
    <property type="protein sequence ID" value="CAJ1963344.1"/>
    <property type="gene ID" value="gene-AYBTSS11_LOCUS19723"/>
</dbReference>
<dbReference type="EMBL" id="OY731403">
    <property type="protein sequence ID" value="CAJ1963344.1"/>
    <property type="molecule type" value="Genomic_DNA"/>
</dbReference>
<protein>
    <submittedName>
        <fullName evidence="2">Uncharacterized protein</fullName>
    </submittedName>
</protein>
<feature type="region of interest" description="Disordered" evidence="1">
    <location>
        <begin position="61"/>
        <end position="104"/>
    </location>
</feature>
<dbReference type="AlphaFoldDB" id="A0AA86SKI0"/>
<keyword evidence="3" id="KW-1185">Reference proteome</keyword>
<accession>A0AA86SKI0</accession>
<name>A0AA86SKI0_9FABA</name>
<evidence type="ECO:0000256" key="1">
    <source>
        <dbReference type="SAM" id="MobiDB-lite"/>
    </source>
</evidence>
<organism evidence="2 3">
    <name type="scientific">Sphenostylis stenocarpa</name>
    <dbReference type="NCBI Taxonomy" id="92480"/>
    <lineage>
        <taxon>Eukaryota</taxon>
        <taxon>Viridiplantae</taxon>
        <taxon>Streptophyta</taxon>
        <taxon>Embryophyta</taxon>
        <taxon>Tracheophyta</taxon>
        <taxon>Spermatophyta</taxon>
        <taxon>Magnoliopsida</taxon>
        <taxon>eudicotyledons</taxon>
        <taxon>Gunneridae</taxon>
        <taxon>Pentapetalae</taxon>
        <taxon>rosids</taxon>
        <taxon>fabids</taxon>
        <taxon>Fabales</taxon>
        <taxon>Fabaceae</taxon>
        <taxon>Papilionoideae</taxon>
        <taxon>50 kb inversion clade</taxon>
        <taxon>NPAAA clade</taxon>
        <taxon>indigoferoid/millettioid clade</taxon>
        <taxon>Phaseoleae</taxon>
        <taxon>Sphenostylis</taxon>
    </lineage>
</organism>
<reference evidence="2" key="1">
    <citation type="submission" date="2023-10" db="EMBL/GenBank/DDBJ databases">
        <authorList>
            <person name="Domelevo Entfellner J.-B."/>
        </authorList>
    </citation>
    <scope>NUCLEOTIDE SEQUENCE</scope>
</reference>
<gene>
    <name evidence="2" type="ORF">AYBTSS11_LOCUS19723</name>
</gene>
<dbReference type="Proteomes" id="UP001189624">
    <property type="component" value="Chromosome 6"/>
</dbReference>
<evidence type="ECO:0000313" key="2">
    <source>
        <dbReference type="EMBL" id="CAJ1963344.1"/>
    </source>
</evidence>
<proteinExistence type="predicted"/>